<dbReference type="InterPro" id="IPR014311">
    <property type="entry name" value="Guanine_deaminase"/>
</dbReference>
<sequence length="465" mass="51543">MFAPCHVYYGTLIHSLSLQELEIIENGVLIVQDGIIAQIERNVENIDAFLAASKLDDYKLHCLDQHQFLLPGLVDTHAHAPQYVFAGSGMDLQLLEWLNKHVFPCESAFKDVAHAEAAYTKVVSRFLRNGTTTCSWFATIHLESCKRLVDVINTLGQRAYVGKVNMDQNSPEYYVETTENSLKDTRTFIEYTQQQQQQQQQQQENKGLVTPVITPRFAIACSSALMKGLADLAKEYKVPIQTHLCENPDEITFTRSLYRESASYTAIYDDHGLLGPDSYMAHCVHMTDDEIDLLAKRETGIAHCANSNFSLHSGLCDVRRFMAKGVKVGLGTDVAGGFAPSIMDAMRSSFFASKTIKALQRDQHNNKDYAYLQPAELIYLATLGGAHVLGLQDKIGSFAPGKAFDALWIDPTTSSGTIDLMGQESQTQIVEKFLFAGSDRNILHVFVNGRRVSGAAEVAIDVGDS</sequence>
<dbReference type="InterPro" id="IPR051607">
    <property type="entry name" value="Metallo-dep_hydrolases"/>
</dbReference>
<dbReference type="EMBL" id="MCGE01000008">
    <property type="protein sequence ID" value="ORZ18845.1"/>
    <property type="molecule type" value="Genomic_DNA"/>
</dbReference>
<evidence type="ECO:0000313" key="11">
    <source>
        <dbReference type="Proteomes" id="UP000193560"/>
    </source>
</evidence>
<proteinExistence type="inferred from homology"/>
<organism evidence="10 11">
    <name type="scientific">Absidia repens</name>
    <dbReference type="NCBI Taxonomy" id="90262"/>
    <lineage>
        <taxon>Eukaryota</taxon>
        <taxon>Fungi</taxon>
        <taxon>Fungi incertae sedis</taxon>
        <taxon>Mucoromycota</taxon>
        <taxon>Mucoromycotina</taxon>
        <taxon>Mucoromycetes</taxon>
        <taxon>Mucorales</taxon>
        <taxon>Cunninghamellaceae</taxon>
        <taxon>Absidia</taxon>
    </lineage>
</organism>
<evidence type="ECO:0000256" key="3">
    <source>
        <dbReference type="ARBA" id="ARBA00022723"/>
    </source>
</evidence>
<dbReference type="Proteomes" id="UP000193560">
    <property type="component" value="Unassembled WGS sequence"/>
</dbReference>
<comment type="similarity">
    <text evidence="2 8">Belongs to the metallo-dependent hydrolases superfamily. ATZ/TRZ family.</text>
</comment>
<dbReference type="NCBIfam" id="TIGR02967">
    <property type="entry name" value="guan_deamin"/>
    <property type="match status" value="1"/>
</dbReference>
<dbReference type="UniPathway" id="UPA00603">
    <property type="reaction ID" value="UER00660"/>
</dbReference>
<keyword evidence="5 8" id="KW-0862">Zinc</keyword>
<comment type="caution">
    <text evidence="10">The sequence shown here is derived from an EMBL/GenBank/DDBJ whole genome shotgun (WGS) entry which is preliminary data.</text>
</comment>
<accession>A0A1X2IM47</accession>
<dbReference type="STRING" id="90262.A0A1X2IM47"/>
<protein>
    <recommendedName>
        <fullName evidence="8">Guanine deaminase</fullName>
        <shortName evidence="8">Guanase</shortName>
        <ecNumber evidence="8">3.5.4.3</ecNumber>
    </recommendedName>
    <alternativeName>
        <fullName evidence="8">Guanine aminohydrolase</fullName>
    </alternativeName>
</protein>
<dbReference type="GO" id="GO:0008892">
    <property type="term" value="F:guanine deaminase activity"/>
    <property type="evidence" value="ECO:0007669"/>
    <property type="project" value="UniProtKB-UniRule"/>
</dbReference>
<dbReference type="GO" id="GO:0005829">
    <property type="term" value="C:cytosol"/>
    <property type="evidence" value="ECO:0007669"/>
    <property type="project" value="TreeGrafter"/>
</dbReference>
<dbReference type="InterPro" id="IPR011059">
    <property type="entry name" value="Metal-dep_hydrolase_composite"/>
</dbReference>
<dbReference type="PANTHER" id="PTHR11271">
    <property type="entry name" value="GUANINE DEAMINASE"/>
    <property type="match status" value="1"/>
</dbReference>
<evidence type="ECO:0000256" key="2">
    <source>
        <dbReference type="ARBA" id="ARBA00006745"/>
    </source>
</evidence>
<comment type="cofactor">
    <cofactor evidence="8">
        <name>Zn(2+)</name>
        <dbReference type="ChEBI" id="CHEBI:29105"/>
    </cofactor>
    <text evidence="8">Binds 1 zinc ion per subunit.</text>
</comment>
<dbReference type="Pfam" id="PF01979">
    <property type="entry name" value="Amidohydro_1"/>
    <property type="match status" value="1"/>
</dbReference>
<reference evidence="10 11" key="1">
    <citation type="submission" date="2016-07" db="EMBL/GenBank/DDBJ databases">
        <title>Pervasive Adenine N6-methylation of Active Genes in Fungi.</title>
        <authorList>
            <consortium name="DOE Joint Genome Institute"/>
            <person name="Mondo S.J."/>
            <person name="Dannebaum R.O."/>
            <person name="Kuo R.C."/>
            <person name="Labutti K."/>
            <person name="Haridas S."/>
            <person name="Kuo A."/>
            <person name="Salamov A."/>
            <person name="Ahrendt S.R."/>
            <person name="Lipzen A."/>
            <person name="Sullivan W."/>
            <person name="Andreopoulos W.B."/>
            <person name="Clum A."/>
            <person name="Lindquist E."/>
            <person name="Daum C."/>
            <person name="Ramamoorthy G.K."/>
            <person name="Gryganskyi A."/>
            <person name="Culley D."/>
            <person name="Magnuson J.K."/>
            <person name="James T.Y."/>
            <person name="O'Malley M.A."/>
            <person name="Stajich J.E."/>
            <person name="Spatafora J.W."/>
            <person name="Visel A."/>
            <person name="Grigoriev I.V."/>
        </authorList>
    </citation>
    <scope>NUCLEOTIDE SEQUENCE [LARGE SCALE GENOMIC DNA]</scope>
    <source>
        <strain evidence="10 11">NRRL 1336</strain>
    </source>
</reference>
<dbReference type="OrthoDB" id="194468at2759"/>
<dbReference type="AlphaFoldDB" id="A0A1X2IM47"/>
<evidence type="ECO:0000259" key="9">
    <source>
        <dbReference type="Pfam" id="PF01979"/>
    </source>
</evidence>
<dbReference type="PANTHER" id="PTHR11271:SF6">
    <property type="entry name" value="GUANINE DEAMINASE"/>
    <property type="match status" value="1"/>
</dbReference>
<evidence type="ECO:0000256" key="7">
    <source>
        <dbReference type="ARBA" id="ARBA00056079"/>
    </source>
</evidence>
<keyword evidence="11" id="KW-1185">Reference proteome</keyword>
<feature type="domain" description="Amidohydrolase-related" evidence="9">
    <location>
        <begin position="68"/>
        <end position="452"/>
    </location>
</feature>
<evidence type="ECO:0000313" key="10">
    <source>
        <dbReference type="EMBL" id="ORZ18845.1"/>
    </source>
</evidence>
<dbReference type="InterPro" id="IPR032466">
    <property type="entry name" value="Metal_Hydrolase"/>
</dbReference>
<dbReference type="SUPFAM" id="SSF51338">
    <property type="entry name" value="Composite domain of metallo-dependent hydrolases"/>
    <property type="match status" value="1"/>
</dbReference>
<dbReference type="GO" id="GO:0008270">
    <property type="term" value="F:zinc ion binding"/>
    <property type="evidence" value="ECO:0007669"/>
    <property type="project" value="UniProtKB-UniRule"/>
</dbReference>
<dbReference type="Gene3D" id="3.20.20.140">
    <property type="entry name" value="Metal-dependent hydrolases"/>
    <property type="match status" value="1"/>
</dbReference>
<evidence type="ECO:0000256" key="6">
    <source>
        <dbReference type="ARBA" id="ARBA00051148"/>
    </source>
</evidence>
<dbReference type="FunFam" id="3.20.20.140:FF:000022">
    <property type="entry name" value="Guanine deaminase"/>
    <property type="match status" value="1"/>
</dbReference>
<comment type="pathway">
    <text evidence="1 8">Purine metabolism; guanine degradation; xanthine from guanine: step 1/1.</text>
</comment>
<dbReference type="Gene3D" id="2.30.40.10">
    <property type="entry name" value="Urease, subunit C, domain 1"/>
    <property type="match status" value="1"/>
</dbReference>
<name>A0A1X2IM47_9FUNG</name>
<keyword evidence="3 8" id="KW-0479">Metal-binding</keyword>
<dbReference type="SUPFAM" id="SSF51556">
    <property type="entry name" value="Metallo-dependent hydrolases"/>
    <property type="match status" value="1"/>
</dbReference>
<comment type="function">
    <text evidence="7 8">Catalyzes the hydrolytic deamination of guanine, producing xanthine and ammonia.</text>
</comment>
<dbReference type="EC" id="3.5.4.3" evidence="8"/>
<keyword evidence="4 8" id="KW-0378">Hydrolase</keyword>
<gene>
    <name evidence="10" type="ORF">BCR42DRAFT_411707</name>
</gene>
<comment type="catalytic activity">
    <reaction evidence="6 8">
        <text>guanine + H2O + H(+) = xanthine + NH4(+)</text>
        <dbReference type="Rhea" id="RHEA:14665"/>
        <dbReference type="ChEBI" id="CHEBI:15377"/>
        <dbReference type="ChEBI" id="CHEBI:15378"/>
        <dbReference type="ChEBI" id="CHEBI:16235"/>
        <dbReference type="ChEBI" id="CHEBI:17712"/>
        <dbReference type="ChEBI" id="CHEBI:28938"/>
        <dbReference type="EC" id="3.5.4.3"/>
    </reaction>
</comment>
<evidence type="ECO:0000256" key="1">
    <source>
        <dbReference type="ARBA" id="ARBA00004984"/>
    </source>
</evidence>
<evidence type="ECO:0000256" key="8">
    <source>
        <dbReference type="RuleBase" id="RU366009"/>
    </source>
</evidence>
<evidence type="ECO:0000256" key="4">
    <source>
        <dbReference type="ARBA" id="ARBA00022801"/>
    </source>
</evidence>
<dbReference type="InterPro" id="IPR006680">
    <property type="entry name" value="Amidohydro-rel"/>
</dbReference>
<dbReference type="GO" id="GO:0006147">
    <property type="term" value="P:guanine catabolic process"/>
    <property type="evidence" value="ECO:0007669"/>
    <property type="project" value="UniProtKB-UniRule"/>
</dbReference>
<evidence type="ECO:0000256" key="5">
    <source>
        <dbReference type="ARBA" id="ARBA00022833"/>
    </source>
</evidence>